<keyword evidence="4" id="KW-1185">Reference proteome</keyword>
<evidence type="ECO:0000313" key="3">
    <source>
        <dbReference type="EMBL" id="AWM39968.1"/>
    </source>
</evidence>
<dbReference type="GO" id="GO:0016117">
    <property type="term" value="P:carotenoid biosynthetic process"/>
    <property type="evidence" value="ECO:0007669"/>
    <property type="project" value="UniProtKB-ARBA"/>
</dbReference>
<keyword evidence="1" id="KW-0808">Transferase</keyword>
<dbReference type="AlphaFoldDB" id="A0A2Z3H2I8"/>
<gene>
    <name evidence="3" type="ORF">C1280_25150</name>
</gene>
<evidence type="ECO:0000313" key="4">
    <source>
        <dbReference type="Proteomes" id="UP000245802"/>
    </source>
</evidence>
<dbReference type="Pfam" id="PF00494">
    <property type="entry name" value="SQS_PSY"/>
    <property type="match status" value="1"/>
</dbReference>
<dbReference type="OrthoDB" id="9787280at2"/>
<dbReference type="EMBL" id="CP025958">
    <property type="protein sequence ID" value="AWM39968.1"/>
    <property type="molecule type" value="Genomic_DNA"/>
</dbReference>
<dbReference type="InterPro" id="IPR033904">
    <property type="entry name" value="Trans_IPPS_HH"/>
</dbReference>
<dbReference type="GO" id="GO:0051996">
    <property type="term" value="F:squalene synthase [NAD(P)H] activity"/>
    <property type="evidence" value="ECO:0007669"/>
    <property type="project" value="InterPro"/>
</dbReference>
<dbReference type="SFLD" id="SFLDS00005">
    <property type="entry name" value="Isoprenoid_Synthase_Type_I"/>
    <property type="match status" value="1"/>
</dbReference>
<sequence length="313" mass="34940">MNVEHLVTPVRPSAPAVPRGAPRTAPLIPRSFQACRAITAAANSSFPLAFRLLCPAKRRAMNALYAYMRVTDDLADEDGAVEAKRAKLAAWRVSLKAALGGAFTHPVHPALAETVRRYDIPPQYLFDAIDGMETDLGPVRMQTFSELYPYCYRVASAVGLACVRIWGIRPGVTFSDTDQPAEAVGIAFQLTNILRDLAEDYARERVYLPADELARSGCPPELWRDPGNAANFRAMMQAQVTRAREYYRRGAALLPLLSREGWAICHMMFNSYRALLDEIERRGYDVFTARVRVPKWRKVAAFGSGYLIKWGVV</sequence>
<feature type="region of interest" description="Disordered" evidence="2">
    <location>
        <begin position="1"/>
        <end position="22"/>
    </location>
</feature>
<dbReference type="Proteomes" id="UP000245802">
    <property type="component" value="Chromosome"/>
</dbReference>
<reference evidence="3 4" key="1">
    <citation type="submission" date="2018-01" db="EMBL/GenBank/DDBJ databases">
        <title>G. obscuriglobus.</title>
        <authorList>
            <person name="Franke J."/>
            <person name="Blomberg W."/>
            <person name="Selmecki A."/>
        </authorList>
    </citation>
    <scope>NUCLEOTIDE SEQUENCE [LARGE SCALE GENOMIC DNA]</scope>
    <source>
        <strain evidence="3 4">DSM 5831</strain>
    </source>
</reference>
<proteinExistence type="predicted"/>
<name>A0A2Z3H2I8_9BACT</name>
<evidence type="ECO:0000256" key="1">
    <source>
        <dbReference type="ARBA" id="ARBA00022679"/>
    </source>
</evidence>
<dbReference type="InterPro" id="IPR002060">
    <property type="entry name" value="Squ/phyt_synthse"/>
</dbReference>
<dbReference type="PROSITE" id="PS01044">
    <property type="entry name" value="SQUALEN_PHYTOEN_SYN_1"/>
    <property type="match status" value="1"/>
</dbReference>
<dbReference type="PROSITE" id="PS01045">
    <property type="entry name" value="SQUALEN_PHYTOEN_SYN_2"/>
    <property type="match status" value="1"/>
</dbReference>
<dbReference type="CDD" id="cd00683">
    <property type="entry name" value="Trans_IPPS_HH"/>
    <property type="match status" value="1"/>
</dbReference>
<dbReference type="SFLD" id="SFLDG01212">
    <property type="entry name" value="Phytoene_synthase_like"/>
    <property type="match status" value="1"/>
</dbReference>
<protein>
    <submittedName>
        <fullName evidence="3">Squalene/phytoene synthase family protein</fullName>
    </submittedName>
</protein>
<dbReference type="Gene3D" id="1.10.600.10">
    <property type="entry name" value="Farnesyl Diphosphate Synthase"/>
    <property type="match status" value="1"/>
</dbReference>
<dbReference type="InterPro" id="IPR019845">
    <property type="entry name" value="Squalene/phytoene_synthase_CS"/>
</dbReference>
<dbReference type="KEGG" id="gog:C1280_25150"/>
<dbReference type="GO" id="GO:0004311">
    <property type="term" value="F:geranylgeranyl diphosphate synthase activity"/>
    <property type="evidence" value="ECO:0007669"/>
    <property type="project" value="InterPro"/>
</dbReference>
<dbReference type="SFLD" id="SFLDG01018">
    <property type="entry name" value="Squalene/Phytoene_Synthase_Lik"/>
    <property type="match status" value="1"/>
</dbReference>
<dbReference type="InterPro" id="IPR044843">
    <property type="entry name" value="Trans_IPPS_bact-type"/>
</dbReference>
<dbReference type="PANTHER" id="PTHR31480">
    <property type="entry name" value="BIFUNCTIONAL LYCOPENE CYCLASE/PHYTOENE SYNTHASE"/>
    <property type="match status" value="1"/>
</dbReference>
<dbReference type="InterPro" id="IPR008949">
    <property type="entry name" value="Isoprenoid_synthase_dom_sf"/>
</dbReference>
<organism evidence="3 4">
    <name type="scientific">Gemmata obscuriglobus</name>
    <dbReference type="NCBI Taxonomy" id="114"/>
    <lineage>
        <taxon>Bacteria</taxon>
        <taxon>Pseudomonadati</taxon>
        <taxon>Planctomycetota</taxon>
        <taxon>Planctomycetia</taxon>
        <taxon>Gemmatales</taxon>
        <taxon>Gemmataceae</taxon>
        <taxon>Gemmata</taxon>
    </lineage>
</organism>
<accession>A0A2Z3H2I8</accession>
<dbReference type="RefSeq" id="WP_010034650.1">
    <property type="nucleotide sequence ID" value="NZ_CP025958.1"/>
</dbReference>
<dbReference type="SUPFAM" id="SSF48576">
    <property type="entry name" value="Terpenoid synthases"/>
    <property type="match status" value="1"/>
</dbReference>
<evidence type="ECO:0000256" key="2">
    <source>
        <dbReference type="SAM" id="MobiDB-lite"/>
    </source>
</evidence>